<dbReference type="EMBL" id="CAMXCT020000100">
    <property type="protein sequence ID" value="CAL1127187.1"/>
    <property type="molecule type" value="Genomic_DNA"/>
</dbReference>
<name>A0A9P1BI85_9DINO</name>
<dbReference type="PANTHER" id="PTHR47027">
    <property type="entry name" value="REVERSE TRANSCRIPTASE DOMAIN-CONTAINING PROTEIN"/>
    <property type="match status" value="1"/>
</dbReference>
<proteinExistence type="predicted"/>
<feature type="region of interest" description="Disordered" evidence="1">
    <location>
        <begin position="1430"/>
        <end position="1449"/>
    </location>
</feature>
<feature type="compositionally biased region" description="Low complexity" evidence="1">
    <location>
        <begin position="739"/>
        <end position="751"/>
    </location>
</feature>
<evidence type="ECO:0000313" key="3">
    <source>
        <dbReference type="EMBL" id="CAI3973812.1"/>
    </source>
</evidence>
<sequence length="3261" mass="369486">MATSDRTPWKCRMCKQLRKHSAQYCVNCQQPWQNVIDHSYIHGSKQPQNQEYGHYQQSPWQQQDWQTHWQTSNARGRTPSPRQRQRPKSAKGNKTPKQEPQQGMPPAQQMMMPTMAPAYMGTMPQMQPMFPNPSMPYPMPMMPGNLPPLPPPPSQNMAKMPAPMPPVPANVGVPTAPTMPTMPAPPLPKMPAVATGSMSEADAEVRGLMSMMRGRQSELPEDMQKKVQKVLTKYGQQTSTDLHAAVTALDNARHNYDQAVLARSQHHAMWKKFLSDAVQLWQTYAAQFMEQEKKLQHEVNVHKETLISAKKDLENSKMAKLDSGDVQNITSDEETEDPEMSAAAQASIKITETMEGWLSMTTKYANLKPIANDFNMIPGDVAVLKWSHSIVDEPNFVSEYAAIENARSLALDLGSYDGLHQGTMRARSTSTWAPSSRKSLGFAPDVDVLMGPMNVLTMYKATVPEFCIGSGSMPWSAGLLRGGSYDIRWREESSPSDISTWSCPRDATEATTSVFPDSGPASNLPTTGHGVHHGPEAQPAWFQDIFQLLAQEGTVEDEEEGPTIMVSSYFINHQTHRFHDEPRILRFDMEWQEWHNDIKFIWEDLVDNNAPLEVALVRPQPPSFPFRATIATVIVHQHMSPERAACLITAVHTMDPTTTFHDTAHSVELRLSPARVLQLASVDQICAQREQQGDDITIPEEDHPRPASSSTPDNAPEDEVSFMGKRPKPSHSRAPIEVSSTSSTPSSTMSSSDWRRTVIFTMDSTSTSAMLPWHDQDALFEHLAITLDTSKNEILRVIAVLQRPQDYVQVDLHCLLLQKRTEFRPTPFVRLVLVDRELHIAQGVQPTPFRRFVAWVPYITTRFGLLQELGMGTLCHDQEQLCHVWRNNLALDRQSNLDIHISDGDYIKIFAGELENPETCLSDLEIDINDTEGSLHDEEESEESELFQTAMCQLQHDCSRALQTLKPDMYKTAPSHVTTVNLLGDTPSNGRADPPERPSQDFHRGDLERFISLFEREALIECSDEGLIAYVDTWYIHHQRQGLCRDARPIRLGADPNQWKQEVLALWEDTIDPMIATTIHLVRPSPPCAMTECVLAHLILEQSQRPEHGVGLITVYTATARGDSTQHVAHSLPNIMTAQMVLRTAEMHLVCQSRLCSITLGDLPFAMHDWEEVPRAAGLVIKIRPLLLFQADEDHTDFMQRTSTRWRRAQLPSDGLNSSSSVHRCTQGDFQFNPAAPAFDPAVVTPTPPNNDAETAAHVLLIQRPHDVFATILTTVLDVTQPADLPCEESPPEEDLVGQGTVIVYVHWPPTFRSASQLPTFVEVEAPGYPIAVQRELRCWGYEGEAYQCGQHDAVYFNPRVYHGQQMHIYCNQDVTQPNGIHVQHGPAAEDDLVHMKVLSKKGYRKAVIVERDIVTSCIVMLHFRNVEPQHDPGPQMDRTPTPWPQKQPLQVNMTLPYSTPKAERPETDFLLAFDCDELHRFFTAKPLQMIQDITPYDVPEFIQQAVQKCKPLDRHDRIVIYTDGSSQSRRRHQSPLWTDLHDVSDAWCLAVFAEKYDTTETVEEPQLEFIGLTCQQILYEIEIFQIYVMVDLLYYHRTFHRTQQNRLRDAQGRQPPRLTFPSVLQLRMCVRSTEAKREVLRLAGGDCQGQHGVELWINLAQPYGWCRGKPQYLARSHVVVTHADPRYIIVHVQNDHLDFWIAVIYAPQSGIPLSEREKWWHNLTTLLHAVVGESDLVLLADANAASGRNDGCHVFQNDDSTTSGTSCLRELLSTQNLCLPATSHCHQGEHETWVCPATGRGHRIDYVAIPVSWFPSCTLSRTIPDLDLGNAGDHTAVGLEVQWRCFTQYTPSQRPSTRFYDRGDVLRSNLQDLLLDYKPPAWSTDIATQVEHCNKHLQHVMSSSCPQRQQGPKKPFITDEIWQLRTQKLRAGRQLRQLRRIQVRELLAQTFILWKGSSKERPGAAFHVSVRCAQLKHGVYYQLTNAELRQSLRRARKLALQQAIEEIPEDAHAGLILQTLKPLVGPTNIKHKRVSPLPIVHDADGRPCQTPQELIDRWANFFGAMEGGTRMDQTDLWNIWRKNLENFMPQSLHLRPEDVPTLVDLERAYRRVCAGKAIGADDVPPELCHGHPAALARLTYTQMLKLVAHGQEALIHKGGLLVSAWKKKGAQHDCSSYRSLLISSHVGKTLHRALRETQSSIYEQFLQKSQIGGRKRVPVGLGVHHVRASLRRAKQNHASSALIFLDLQEAFYRVLRPLAVGGSISDDILGQIACRLHLDQHVLHDLHDLMSLPAATQLAGLPNHLQTALLALHTDTHFWVAGQTDCIRTAVGTRPGDPFADVVFGYMFARILKNVEAQMIEADLIEVFLSAPTAGLFPSAQEQEAQLYMGPTWMDDLCITLSAASANAIESKAGIACGILLDVCRSHGVTPNLQKGKSEILFAFRGRGARAQRQKYFGPHSTGKMNVLTEGTTQEISVVGQYQHLGGIVHHSGETRQEMRKRIAQGHAAFNLHRKTLFQNPSLSQAKRGELFQTLVVSKITYGTESWTLMDKANKHFFHSAYMRLYRRVLKLPHDQQITDEELMTQLRLPSPSTVLRVARLRYLALLYKCEEVTPWAVIREDTAWKILIENDLQWLWSLVRSTTRLPDPQESFGAWENVLRYHRTYWKRILQRAVRLEILHVEDQLLLQRLHQAAFQFLEELSPFIYRPQIFQPAPEQAEEVFGCMQCCKRFRSHGGEGAHLCRSHGIVAPIRWHYADTTCPACLKAYHTFDKLQQHLRHNRSCRQLVQGNRRHSVPAPGMGSIQNQALIQQHDGLAPPTQAQGPHDERRRPQMDELYHWDLYESIVTACFDQQDHPDRDLFTYLQEKIMEHAIGWTQTKQTLCYILNNLTEEDAMLAHLDLTYWQLLLQRLGDYRQWSFLREDIAEEATAHNLKLEHYEQWCQELCTHDQPRVPRDHIPRVHFQERVIVHAYSGRRRHGDFQWFLEKIAEKKELNLLYVVSLDLVIDPEWGDIGRPETYSFWTHAIRSGYVQGVLGGPPCCTWSAARGKVDHSMMRQGRTGPRPIRSAQELWGFWSLSLKEKRQILDGHRLLAFSLLCMILLDQVDGAGILEHPSEPADPDSPSIWKLPLIDLLLKLPGFEKIVFAQGLLGADSAKGTSLLVLNLPGLPLELRRHAISAELPRGRSIGLDAQGNFKTSVLKEYPPALCSALATSFADFLHDRNFSQVTERHSLPADVKTRLTKMVSHNFGTSIGPDCVK</sequence>
<feature type="region of interest" description="Disordered" evidence="1">
    <location>
        <begin position="982"/>
        <end position="1002"/>
    </location>
</feature>
<protein>
    <submittedName>
        <fullName evidence="5">RNase H type-1 domain-containing protein</fullName>
    </submittedName>
</protein>
<evidence type="ECO:0000256" key="1">
    <source>
        <dbReference type="SAM" id="MobiDB-lite"/>
    </source>
</evidence>
<dbReference type="EMBL" id="CAMXCT030000100">
    <property type="protein sequence ID" value="CAL4761124.1"/>
    <property type="molecule type" value="Genomic_DNA"/>
</dbReference>
<feature type="compositionally biased region" description="Low complexity" evidence="1">
    <location>
        <begin position="100"/>
        <end position="109"/>
    </location>
</feature>
<evidence type="ECO:0000259" key="2">
    <source>
        <dbReference type="PROSITE" id="PS00028"/>
    </source>
</evidence>
<feature type="compositionally biased region" description="Low complexity" evidence="1">
    <location>
        <begin position="56"/>
        <end position="71"/>
    </location>
</feature>
<comment type="caution">
    <text evidence="3">The sequence shown here is derived from an EMBL/GenBank/DDBJ whole genome shotgun (WGS) entry which is preliminary data.</text>
</comment>
<keyword evidence="6" id="KW-1185">Reference proteome</keyword>
<feature type="region of interest" description="Disordered" evidence="1">
    <location>
        <begin position="44"/>
        <end position="109"/>
    </location>
</feature>
<gene>
    <name evidence="3" type="ORF">C1SCF055_LOCUS2266</name>
</gene>
<evidence type="ECO:0000313" key="6">
    <source>
        <dbReference type="Proteomes" id="UP001152797"/>
    </source>
</evidence>
<evidence type="ECO:0000313" key="5">
    <source>
        <dbReference type="EMBL" id="CAL4761124.1"/>
    </source>
</evidence>
<feature type="domain" description="C2H2-type" evidence="2">
    <location>
        <begin position="2726"/>
        <end position="2747"/>
    </location>
</feature>
<dbReference type="PANTHER" id="PTHR47027:SF20">
    <property type="entry name" value="REVERSE TRANSCRIPTASE-LIKE PROTEIN WITH RNA-DIRECTED DNA POLYMERASE DOMAIN"/>
    <property type="match status" value="1"/>
</dbReference>
<accession>A0A9P1BI85</accession>
<feature type="compositionally biased region" description="Basic and acidic residues" evidence="1">
    <location>
        <begin position="993"/>
        <end position="1002"/>
    </location>
</feature>
<reference evidence="3" key="1">
    <citation type="submission" date="2022-10" db="EMBL/GenBank/DDBJ databases">
        <authorList>
            <person name="Chen Y."/>
            <person name="Dougan E. K."/>
            <person name="Chan C."/>
            <person name="Rhodes N."/>
            <person name="Thang M."/>
        </authorList>
    </citation>
    <scope>NUCLEOTIDE SEQUENCE</scope>
</reference>
<dbReference type="PROSITE" id="PS00028">
    <property type="entry name" value="ZINC_FINGER_C2H2_1"/>
    <property type="match status" value="1"/>
</dbReference>
<feature type="region of interest" description="Disordered" evidence="1">
    <location>
        <begin position="693"/>
        <end position="751"/>
    </location>
</feature>
<evidence type="ECO:0000313" key="4">
    <source>
        <dbReference type="EMBL" id="CAL1127187.1"/>
    </source>
</evidence>
<dbReference type="Proteomes" id="UP001152797">
    <property type="component" value="Unassembled WGS sequence"/>
</dbReference>
<dbReference type="EMBL" id="CAMXCT010000100">
    <property type="protein sequence ID" value="CAI3973812.1"/>
    <property type="molecule type" value="Genomic_DNA"/>
</dbReference>
<reference evidence="4" key="2">
    <citation type="submission" date="2024-04" db="EMBL/GenBank/DDBJ databases">
        <authorList>
            <person name="Chen Y."/>
            <person name="Shah S."/>
            <person name="Dougan E. K."/>
            <person name="Thang M."/>
            <person name="Chan C."/>
        </authorList>
    </citation>
    <scope>NUCLEOTIDE SEQUENCE [LARGE SCALE GENOMIC DNA]</scope>
</reference>
<dbReference type="Gene3D" id="3.60.10.10">
    <property type="entry name" value="Endonuclease/exonuclease/phosphatase"/>
    <property type="match status" value="1"/>
</dbReference>
<dbReference type="SUPFAM" id="SSF56219">
    <property type="entry name" value="DNase I-like"/>
    <property type="match status" value="1"/>
</dbReference>
<dbReference type="InterPro" id="IPR013087">
    <property type="entry name" value="Znf_C2H2_type"/>
</dbReference>
<dbReference type="OrthoDB" id="415871at2759"/>
<dbReference type="InterPro" id="IPR036691">
    <property type="entry name" value="Endo/exonu/phosph_ase_sf"/>
</dbReference>
<organism evidence="3">
    <name type="scientific">Cladocopium goreaui</name>
    <dbReference type="NCBI Taxonomy" id="2562237"/>
    <lineage>
        <taxon>Eukaryota</taxon>
        <taxon>Sar</taxon>
        <taxon>Alveolata</taxon>
        <taxon>Dinophyceae</taxon>
        <taxon>Suessiales</taxon>
        <taxon>Symbiodiniaceae</taxon>
        <taxon>Cladocopium</taxon>
    </lineage>
</organism>